<accession>Q0RP70</accession>
<dbReference type="Proteomes" id="UP000000657">
    <property type="component" value="Chromosome"/>
</dbReference>
<dbReference type="AlphaFoldDB" id="Q0RP70"/>
<dbReference type="STRING" id="326424.FRAAL2014"/>
<dbReference type="KEGG" id="fal:FRAAL2014"/>
<name>Q0RP70_FRAAA</name>
<dbReference type="EMBL" id="CT573213">
    <property type="protein sequence ID" value="CAJ60663.1"/>
    <property type="molecule type" value="Genomic_DNA"/>
</dbReference>
<organism evidence="1 2">
    <name type="scientific">Frankia alni (strain DSM 45986 / CECT 9034 / ACN14a)</name>
    <dbReference type="NCBI Taxonomy" id="326424"/>
    <lineage>
        <taxon>Bacteria</taxon>
        <taxon>Bacillati</taxon>
        <taxon>Actinomycetota</taxon>
        <taxon>Actinomycetes</taxon>
        <taxon>Frankiales</taxon>
        <taxon>Frankiaceae</taxon>
        <taxon>Frankia</taxon>
    </lineage>
</organism>
<sequence length="55" mass="5916">MATVAVRPLIGTGTLRLRCVPYASAPETVPVAPRLAARTATRRTHRNLPCAPHRA</sequence>
<proteinExistence type="predicted"/>
<protein>
    <submittedName>
        <fullName evidence="1">Uncharacterized protein</fullName>
    </submittedName>
</protein>
<keyword evidence="2" id="KW-1185">Reference proteome</keyword>
<reference evidence="1 2" key="1">
    <citation type="journal article" date="2007" name="Genome Res.">
        <title>Genome characteristics of facultatively symbiotic Frankia sp. strains reflect host range and host plant biogeography.</title>
        <authorList>
            <person name="Normand P."/>
            <person name="Lapierre P."/>
            <person name="Tisa L.S."/>
            <person name="Gogarten J.P."/>
            <person name="Alloisio N."/>
            <person name="Bagnarol E."/>
            <person name="Bassi C.A."/>
            <person name="Berry A.M."/>
            <person name="Bickhart D.M."/>
            <person name="Choisne N."/>
            <person name="Couloux A."/>
            <person name="Cournoyer B."/>
            <person name="Cruveiller S."/>
            <person name="Daubin V."/>
            <person name="Demange N."/>
            <person name="Francino M.P."/>
            <person name="Goltsman E."/>
            <person name="Huang Y."/>
            <person name="Kopp O.R."/>
            <person name="Labarre L."/>
            <person name="Lapidus A."/>
            <person name="Lavire C."/>
            <person name="Marechal J."/>
            <person name="Martinez M."/>
            <person name="Mastronunzio J.E."/>
            <person name="Mullin B.C."/>
            <person name="Niemann J."/>
            <person name="Pujic P."/>
            <person name="Rawnsley T."/>
            <person name="Rouy Z."/>
            <person name="Schenowitz C."/>
            <person name="Sellstedt A."/>
            <person name="Tavares F."/>
            <person name="Tomkins J.P."/>
            <person name="Vallenet D."/>
            <person name="Valverde C."/>
            <person name="Wall L.G."/>
            <person name="Wang Y."/>
            <person name="Medigue C."/>
            <person name="Benson D.R."/>
        </authorList>
    </citation>
    <scope>NUCLEOTIDE SEQUENCE [LARGE SCALE GENOMIC DNA]</scope>
    <source>
        <strain evidence="2">DSM 45986 / CECT 9034 / ACN14a</strain>
    </source>
</reference>
<evidence type="ECO:0000313" key="2">
    <source>
        <dbReference type="Proteomes" id="UP000000657"/>
    </source>
</evidence>
<evidence type="ECO:0000313" key="1">
    <source>
        <dbReference type="EMBL" id="CAJ60663.1"/>
    </source>
</evidence>
<dbReference type="HOGENOM" id="CLU_3025650_0_0_11"/>
<gene>
    <name evidence="1" type="ordered locus">FRAAL2014</name>
</gene>